<dbReference type="RefSeq" id="WP_259543987.1">
    <property type="nucleotide sequence ID" value="NZ_JANLCJ010000821.1"/>
</dbReference>
<gene>
    <name evidence="1" type="ORF">N1032_27890</name>
</gene>
<comment type="caution">
    <text evidence="1">The sequence shown here is derived from an EMBL/GenBank/DDBJ whole genome shotgun (WGS) entry which is preliminary data.</text>
</comment>
<organism evidence="1 2">
    <name type="scientific">Herbiconiux daphne</name>
    <dbReference type="NCBI Taxonomy" id="2970914"/>
    <lineage>
        <taxon>Bacteria</taxon>
        <taxon>Bacillati</taxon>
        <taxon>Actinomycetota</taxon>
        <taxon>Actinomycetes</taxon>
        <taxon>Micrococcales</taxon>
        <taxon>Microbacteriaceae</taxon>
        <taxon>Herbiconiux</taxon>
    </lineage>
</organism>
<dbReference type="Proteomes" id="UP001165586">
    <property type="component" value="Unassembled WGS sequence"/>
</dbReference>
<feature type="non-terminal residue" evidence="1">
    <location>
        <position position="1"/>
    </location>
</feature>
<evidence type="ECO:0000313" key="1">
    <source>
        <dbReference type="EMBL" id="MCS5737558.1"/>
    </source>
</evidence>
<keyword evidence="2" id="KW-1185">Reference proteome</keyword>
<evidence type="ECO:0000313" key="2">
    <source>
        <dbReference type="Proteomes" id="UP001165586"/>
    </source>
</evidence>
<sequence length="74" mass="8215">FDVDDLKTKAGLKKLELQVTDFNSQLFDLPEKTVEEVAALPDPMEVTADKSGVVVNIKTKAKSGRPKKKKDENK</sequence>
<evidence type="ECO:0008006" key="3">
    <source>
        <dbReference type="Google" id="ProtNLM"/>
    </source>
</evidence>
<protein>
    <recommendedName>
        <fullName evidence="3">50S ribosomal protein L25</fullName>
    </recommendedName>
</protein>
<dbReference type="EMBL" id="JANLCJ010000821">
    <property type="protein sequence ID" value="MCS5737558.1"/>
    <property type="molecule type" value="Genomic_DNA"/>
</dbReference>
<accession>A0ABT2HCE0</accession>
<reference evidence="1" key="1">
    <citation type="submission" date="2022-08" db="EMBL/GenBank/DDBJ databases">
        <authorList>
            <person name="Deng Y."/>
            <person name="Han X.-F."/>
            <person name="Zhang Y.-Q."/>
        </authorList>
    </citation>
    <scope>NUCLEOTIDE SEQUENCE</scope>
    <source>
        <strain evidence="1">CPCC 203386</strain>
    </source>
</reference>
<proteinExistence type="predicted"/>
<name>A0ABT2HCE0_9MICO</name>